<dbReference type="FunFam" id="2.60.40.420:FF:000013">
    <property type="entry name" value="basic blue protein-like"/>
    <property type="match status" value="1"/>
</dbReference>
<dbReference type="InterPro" id="IPR003245">
    <property type="entry name" value="Phytocyanin_dom"/>
</dbReference>
<dbReference type="GO" id="GO:0009055">
    <property type="term" value="F:electron transfer activity"/>
    <property type="evidence" value="ECO:0007669"/>
    <property type="project" value="InterPro"/>
</dbReference>
<dbReference type="PROSITE" id="PS51485">
    <property type="entry name" value="PHYTOCYANIN"/>
    <property type="match status" value="1"/>
</dbReference>
<feature type="domain" description="Phytocyanin" evidence="7">
    <location>
        <begin position="35"/>
        <end position="134"/>
    </location>
</feature>
<protein>
    <recommendedName>
        <fullName evidence="4">Basic blue protein</fullName>
    </recommendedName>
    <alternativeName>
        <fullName evidence="5">Plantacyanin</fullName>
    </alternativeName>
</protein>
<dbReference type="EMBL" id="OX459121">
    <property type="protein sequence ID" value="CAI9103900.1"/>
    <property type="molecule type" value="Genomic_DNA"/>
</dbReference>
<dbReference type="Proteomes" id="UP001161247">
    <property type="component" value="Chromosome 4"/>
</dbReference>
<evidence type="ECO:0000259" key="7">
    <source>
        <dbReference type="PROSITE" id="PS51485"/>
    </source>
</evidence>
<proteinExistence type="predicted"/>
<keyword evidence="6" id="KW-0732">Signal</keyword>
<dbReference type="SUPFAM" id="SSF49503">
    <property type="entry name" value="Cupredoxins"/>
    <property type="match status" value="1"/>
</dbReference>
<dbReference type="CDD" id="cd11013">
    <property type="entry name" value="Plantacyanin"/>
    <property type="match status" value="1"/>
</dbReference>
<evidence type="ECO:0000256" key="5">
    <source>
        <dbReference type="ARBA" id="ARBA00082491"/>
    </source>
</evidence>
<evidence type="ECO:0000256" key="2">
    <source>
        <dbReference type="ARBA" id="ARBA00023008"/>
    </source>
</evidence>
<gene>
    <name evidence="8" type="ORF">OLC1_LOCUS12948</name>
</gene>
<dbReference type="PANTHER" id="PTHR33021:SF9">
    <property type="entry name" value="PUTATIVE, EXPRESSED-RELATED"/>
    <property type="match status" value="1"/>
</dbReference>
<dbReference type="GO" id="GO:0046872">
    <property type="term" value="F:metal ion binding"/>
    <property type="evidence" value="ECO:0007669"/>
    <property type="project" value="UniProtKB-KW"/>
</dbReference>
<dbReference type="PANTHER" id="PTHR33021">
    <property type="entry name" value="BLUE COPPER PROTEIN"/>
    <property type="match status" value="1"/>
</dbReference>
<name>A0AAV1D7Q9_OLDCO</name>
<organism evidence="8 9">
    <name type="scientific">Oldenlandia corymbosa var. corymbosa</name>
    <dbReference type="NCBI Taxonomy" id="529605"/>
    <lineage>
        <taxon>Eukaryota</taxon>
        <taxon>Viridiplantae</taxon>
        <taxon>Streptophyta</taxon>
        <taxon>Embryophyta</taxon>
        <taxon>Tracheophyta</taxon>
        <taxon>Spermatophyta</taxon>
        <taxon>Magnoliopsida</taxon>
        <taxon>eudicotyledons</taxon>
        <taxon>Gunneridae</taxon>
        <taxon>Pentapetalae</taxon>
        <taxon>asterids</taxon>
        <taxon>lamiids</taxon>
        <taxon>Gentianales</taxon>
        <taxon>Rubiaceae</taxon>
        <taxon>Rubioideae</taxon>
        <taxon>Spermacoceae</taxon>
        <taxon>Hedyotis-Oldenlandia complex</taxon>
        <taxon>Oldenlandia</taxon>
    </lineage>
</organism>
<dbReference type="InterPro" id="IPR008972">
    <property type="entry name" value="Cupredoxin"/>
</dbReference>
<evidence type="ECO:0000256" key="6">
    <source>
        <dbReference type="SAM" id="SignalP"/>
    </source>
</evidence>
<dbReference type="InterPro" id="IPR041844">
    <property type="entry name" value="Plantacyanin"/>
</dbReference>
<dbReference type="Gene3D" id="2.60.40.420">
    <property type="entry name" value="Cupredoxins - blue copper proteins"/>
    <property type="match status" value="1"/>
</dbReference>
<evidence type="ECO:0000256" key="3">
    <source>
        <dbReference type="ARBA" id="ARBA00023157"/>
    </source>
</evidence>
<keyword evidence="9" id="KW-1185">Reference proteome</keyword>
<keyword evidence="1" id="KW-0479">Metal-binding</keyword>
<feature type="chain" id="PRO_5043314717" description="Basic blue protein" evidence="6">
    <location>
        <begin position="33"/>
        <end position="134"/>
    </location>
</feature>
<dbReference type="InterPro" id="IPR039391">
    <property type="entry name" value="Phytocyanin-like"/>
</dbReference>
<dbReference type="GO" id="GO:0005886">
    <property type="term" value="C:plasma membrane"/>
    <property type="evidence" value="ECO:0007669"/>
    <property type="project" value="TreeGrafter"/>
</dbReference>
<evidence type="ECO:0000313" key="8">
    <source>
        <dbReference type="EMBL" id="CAI9103900.1"/>
    </source>
</evidence>
<sequence>MSQGRCSAATMATTFMVMCLFVLLHYSDVAEAAPKTYYVGGITNGWTFNVQSWSRGKRFAVGDTLVFKYNRSFHNVVAFYGPRNGGNFAKCIAPRGATVRQTGRDLIKLVKGPNYFICSYPGHCQSGMKIAIFV</sequence>
<evidence type="ECO:0000256" key="4">
    <source>
        <dbReference type="ARBA" id="ARBA00071970"/>
    </source>
</evidence>
<dbReference type="Pfam" id="PF02298">
    <property type="entry name" value="Cu_bind_like"/>
    <property type="match status" value="1"/>
</dbReference>
<dbReference type="PROSITE" id="PS00196">
    <property type="entry name" value="COPPER_BLUE"/>
    <property type="match status" value="1"/>
</dbReference>
<evidence type="ECO:0000313" key="9">
    <source>
        <dbReference type="Proteomes" id="UP001161247"/>
    </source>
</evidence>
<feature type="signal peptide" evidence="6">
    <location>
        <begin position="1"/>
        <end position="32"/>
    </location>
</feature>
<keyword evidence="3" id="KW-1015">Disulfide bond</keyword>
<reference evidence="8" key="1">
    <citation type="submission" date="2023-03" db="EMBL/GenBank/DDBJ databases">
        <authorList>
            <person name="Julca I."/>
        </authorList>
    </citation>
    <scope>NUCLEOTIDE SEQUENCE</scope>
</reference>
<keyword evidence="2" id="KW-0186">Copper</keyword>
<accession>A0AAV1D7Q9</accession>
<dbReference type="AlphaFoldDB" id="A0AAV1D7Q9"/>
<dbReference type="InterPro" id="IPR028871">
    <property type="entry name" value="BlueCu_1_BS"/>
</dbReference>
<evidence type="ECO:0000256" key="1">
    <source>
        <dbReference type="ARBA" id="ARBA00022723"/>
    </source>
</evidence>